<evidence type="ECO:0000256" key="8">
    <source>
        <dbReference type="ARBA" id="ARBA00049348"/>
    </source>
</evidence>
<dbReference type="PANTHER" id="PTHR10815">
    <property type="entry name" value="METHYLATED-DNA--PROTEIN-CYSTEINE METHYLTRANSFERASE"/>
    <property type="match status" value="1"/>
</dbReference>
<comment type="catalytic activity">
    <reaction evidence="1 9">
        <text>a 4-O-methyl-thymidine in DNA + L-cysteinyl-[protein] = a thymidine in DNA + S-methyl-L-cysteinyl-[protein]</text>
        <dbReference type="Rhea" id="RHEA:53428"/>
        <dbReference type="Rhea" id="RHEA-COMP:10131"/>
        <dbReference type="Rhea" id="RHEA-COMP:10132"/>
        <dbReference type="Rhea" id="RHEA-COMP:13555"/>
        <dbReference type="Rhea" id="RHEA-COMP:13556"/>
        <dbReference type="ChEBI" id="CHEBI:29950"/>
        <dbReference type="ChEBI" id="CHEBI:82612"/>
        <dbReference type="ChEBI" id="CHEBI:137386"/>
        <dbReference type="ChEBI" id="CHEBI:137387"/>
        <dbReference type="EC" id="2.1.1.63"/>
    </reaction>
</comment>
<comment type="subcellular location">
    <subcellularLocation>
        <location evidence="9">Cytoplasm</location>
    </subcellularLocation>
</comment>
<evidence type="ECO:0000256" key="1">
    <source>
        <dbReference type="ARBA" id="ARBA00001286"/>
    </source>
</evidence>
<feature type="active site" description="Nucleophile; methyl group acceptor" evidence="9">
    <location>
        <position position="138"/>
    </location>
</feature>
<dbReference type="Gene3D" id="1.10.10.10">
    <property type="entry name" value="Winged helix-like DNA-binding domain superfamily/Winged helix DNA-binding domain"/>
    <property type="match status" value="1"/>
</dbReference>
<dbReference type="GO" id="GO:0005737">
    <property type="term" value="C:cytoplasm"/>
    <property type="evidence" value="ECO:0007669"/>
    <property type="project" value="UniProtKB-SubCell"/>
</dbReference>
<keyword evidence="4 9" id="KW-0489">Methyltransferase</keyword>
<dbReference type="InterPro" id="IPR014048">
    <property type="entry name" value="MethylDNA_cys_MeTrfase_DNA-bd"/>
</dbReference>
<dbReference type="InterPro" id="IPR023546">
    <property type="entry name" value="MGMT"/>
</dbReference>
<keyword evidence="3 9" id="KW-0963">Cytoplasm</keyword>
<dbReference type="OrthoDB" id="9802228at2"/>
<comment type="caution">
    <text evidence="13">The sequence shown here is derived from an EMBL/GenBank/DDBJ whole genome shotgun (WGS) entry which is preliminary data.</text>
</comment>
<dbReference type="EC" id="2.1.1.63" evidence="9"/>
<feature type="region of interest" description="Disordered" evidence="10">
    <location>
        <begin position="35"/>
        <end position="57"/>
    </location>
</feature>
<organism evidence="13 14">
    <name type="scientific">Brevibacterium mcbrellneri ATCC 49030</name>
    <dbReference type="NCBI Taxonomy" id="585530"/>
    <lineage>
        <taxon>Bacteria</taxon>
        <taxon>Bacillati</taxon>
        <taxon>Actinomycetota</taxon>
        <taxon>Actinomycetes</taxon>
        <taxon>Micrococcales</taxon>
        <taxon>Brevibacteriaceae</taxon>
        <taxon>Brevibacterium</taxon>
    </lineage>
</organism>
<dbReference type="Gene3D" id="3.30.160.70">
    <property type="entry name" value="Methylated DNA-protein cysteine methyltransferase domain"/>
    <property type="match status" value="1"/>
</dbReference>
<comment type="similarity">
    <text evidence="2 9">Belongs to the MGMT family.</text>
</comment>
<dbReference type="SUPFAM" id="SSF53155">
    <property type="entry name" value="Methylated DNA-protein cysteine methyltransferase domain"/>
    <property type="match status" value="1"/>
</dbReference>
<evidence type="ECO:0000256" key="7">
    <source>
        <dbReference type="ARBA" id="ARBA00023204"/>
    </source>
</evidence>
<keyword evidence="5 9" id="KW-0808">Transferase</keyword>
<feature type="domain" description="Methylated-DNA-[protein]-cysteine S-methyltransferase DNA binding" evidence="11">
    <location>
        <begin position="87"/>
        <end position="166"/>
    </location>
</feature>
<keyword evidence="7 9" id="KW-0234">DNA repair</keyword>
<dbReference type="STRING" id="585530.HMPREF0183_0160"/>
<dbReference type="GO" id="GO:0003908">
    <property type="term" value="F:methylated-DNA-[protein]-cysteine S-methyltransferase activity"/>
    <property type="evidence" value="ECO:0007669"/>
    <property type="project" value="UniProtKB-UniRule"/>
</dbReference>
<comment type="function">
    <text evidence="9">Involved in the cellular defense against the biological effects of O6-methylguanine (O6-MeG) and O4-methylthymine (O4-MeT) in DNA. Repairs the methylated nucleobase in DNA by stoichiometrically transferring the methyl group to a cysteine residue in the enzyme. This is a suicide reaction: the enzyme is irreversibly inactivated.</text>
</comment>
<dbReference type="HAMAP" id="MF_00772">
    <property type="entry name" value="OGT"/>
    <property type="match status" value="1"/>
</dbReference>
<dbReference type="InterPro" id="IPR036388">
    <property type="entry name" value="WH-like_DNA-bd_sf"/>
</dbReference>
<dbReference type="GO" id="GO:0006307">
    <property type="term" value="P:DNA alkylation repair"/>
    <property type="evidence" value="ECO:0007669"/>
    <property type="project" value="UniProtKB-UniRule"/>
</dbReference>
<evidence type="ECO:0000256" key="4">
    <source>
        <dbReference type="ARBA" id="ARBA00022603"/>
    </source>
</evidence>
<evidence type="ECO:0000259" key="11">
    <source>
        <dbReference type="Pfam" id="PF01035"/>
    </source>
</evidence>
<dbReference type="CDD" id="cd06445">
    <property type="entry name" value="ATase"/>
    <property type="match status" value="1"/>
</dbReference>
<dbReference type="NCBIfam" id="TIGR00589">
    <property type="entry name" value="ogt"/>
    <property type="match status" value="1"/>
</dbReference>
<evidence type="ECO:0000259" key="12">
    <source>
        <dbReference type="Pfam" id="PF02870"/>
    </source>
</evidence>
<feature type="compositionally biased region" description="Polar residues" evidence="10">
    <location>
        <begin position="39"/>
        <end position="51"/>
    </location>
</feature>
<gene>
    <name evidence="13" type="primary">ogt</name>
    <name evidence="13" type="ORF">HMPREF0183_0160</name>
</gene>
<evidence type="ECO:0000256" key="6">
    <source>
        <dbReference type="ARBA" id="ARBA00022763"/>
    </source>
</evidence>
<accession>D4YJQ0</accession>
<proteinExistence type="inferred from homology"/>
<comment type="miscellaneous">
    <text evidence="9">This enzyme catalyzes only one turnover and therefore is not strictly catalytic. According to one definition, an enzyme is a biocatalyst that acts repeatedly and over many reaction cycles.</text>
</comment>
<dbReference type="SUPFAM" id="SSF46767">
    <property type="entry name" value="Methylated DNA-protein cysteine methyltransferase, C-terminal domain"/>
    <property type="match status" value="1"/>
</dbReference>
<dbReference type="RefSeq" id="WP_005881729.1">
    <property type="nucleotide sequence ID" value="NZ_ADNU01000008.1"/>
</dbReference>
<dbReference type="AlphaFoldDB" id="D4YJQ0"/>
<dbReference type="GO" id="GO:0032259">
    <property type="term" value="P:methylation"/>
    <property type="evidence" value="ECO:0007669"/>
    <property type="project" value="UniProtKB-KW"/>
</dbReference>
<dbReference type="eggNOG" id="COG0350">
    <property type="taxonomic scope" value="Bacteria"/>
</dbReference>
<dbReference type="InterPro" id="IPR008332">
    <property type="entry name" value="MethylG_MeTrfase_N"/>
</dbReference>
<evidence type="ECO:0000256" key="3">
    <source>
        <dbReference type="ARBA" id="ARBA00022490"/>
    </source>
</evidence>
<dbReference type="EMBL" id="ADNU01000008">
    <property type="protein sequence ID" value="EFG48470.1"/>
    <property type="molecule type" value="Genomic_DNA"/>
</dbReference>
<dbReference type="Pfam" id="PF01035">
    <property type="entry name" value="DNA_binding_1"/>
    <property type="match status" value="1"/>
</dbReference>
<evidence type="ECO:0000256" key="9">
    <source>
        <dbReference type="HAMAP-Rule" id="MF_00772"/>
    </source>
</evidence>
<dbReference type="PANTHER" id="PTHR10815:SF13">
    <property type="entry name" value="METHYLATED-DNA--PROTEIN-CYSTEINE METHYLTRANSFERASE"/>
    <property type="match status" value="1"/>
</dbReference>
<evidence type="ECO:0000256" key="5">
    <source>
        <dbReference type="ARBA" id="ARBA00022679"/>
    </source>
</evidence>
<protein>
    <recommendedName>
        <fullName evidence="9">Methylated-DNA--protein-cysteine methyltransferase</fullName>
        <ecNumber evidence="9">2.1.1.63</ecNumber>
    </recommendedName>
    <alternativeName>
        <fullName evidence="9">6-O-methylguanine-DNA methyltransferase</fullName>
        <shortName evidence="9">MGMT</shortName>
    </alternativeName>
    <alternativeName>
        <fullName evidence="9">O-6-methylguanine-DNA-alkyltransferase</fullName>
    </alternativeName>
</protein>
<keyword evidence="14" id="KW-1185">Reference proteome</keyword>
<dbReference type="PROSITE" id="PS00374">
    <property type="entry name" value="MGMT"/>
    <property type="match status" value="1"/>
</dbReference>
<evidence type="ECO:0000256" key="10">
    <source>
        <dbReference type="SAM" id="MobiDB-lite"/>
    </source>
</evidence>
<dbReference type="Pfam" id="PF02870">
    <property type="entry name" value="Methyltransf_1N"/>
    <property type="match status" value="1"/>
</dbReference>
<evidence type="ECO:0000313" key="13">
    <source>
        <dbReference type="EMBL" id="EFG48470.1"/>
    </source>
</evidence>
<sequence>MQPKQPNYLVHHTTHSTPLGELTLVSRNGALVTVGLPGQHSTPPHPATTSKQDTDDPLNDVARQLDEYFNGQRTTFNVNTDLSATTEFRRTVLEHLLTIPYGHTQTYAQVAQAIGRPRAVRAVGSACATNPIPIIIPCHRVLRSDGTLGGYAGGLEMKRALLELEQ</sequence>
<dbReference type="InterPro" id="IPR036217">
    <property type="entry name" value="MethylDNA_cys_MeTrfase_DNAb"/>
</dbReference>
<dbReference type="InterPro" id="IPR036631">
    <property type="entry name" value="MGMT_N_sf"/>
</dbReference>
<keyword evidence="6 9" id="KW-0227">DNA damage</keyword>
<dbReference type="Proteomes" id="UP000005714">
    <property type="component" value="Unassembled WGS sequence"/>
</dbReference>
<feature type="domain" description="Methylguanine DNA methyltransferase ribonuclease-like" evidence="12">
    <location>
        <begin position="11"/>
        <end position="82"/>
    </location>
</feature>
<evidence type="ECO:0000256" key="2">
    <source>
        <dbReference type="ARBA" id="ARBA00008711"/>
    </source>
</evidence>
<evidence type="ECO:0000313" key="14">
    <source>
        <dbReference type="Proteomes" id="UP000005714"/>
    </source>
</evidence>
<dbReference type="FunFam" id="1.10.10.10:FF:000214">
    <property type="entry name" value="Methylated-DNA--protein-cysteine methyltransferase"/>
    <property type="match status" value="1"/>
</dbReference>
<reference evidence="13 14" key="1">
    <citation type="submission" date="2010-04" db="EMBL/GenBank/DDBJ databases">
        <authorList>
            <person name="Qin X."/>
            <person name="Bachman B."/>
            <person name="Battles P."/>
            <person name="Bell A."/>
            <person name="Bess C."/>
            <person name="Bickham C."/>
            <person name="Chaboub L."/>
            <person name="Chen D."/>
            <person name="Coyle M."/>
            <person name="Deiros D.R."/>
            <person name="Dinh H."/>
            <person name="Forbes L."/>
            <person name="Fowler G."/>
            <person name="Francisco L."/>
            <person name="Fu Q."/>
            <person name="Gubbala S."/>
            <person name="Hale W."/>
            <person name="Han Y."/>
            <person name="Hemphill L."/>
            <person name="Highlander S.K."/>
            <person name="Hirani K."/>
            <person name="Hogues M."/>
            <person name="Jackson L."/>
            <person name="Jakkamsetti A."/>
            <person name="Javaid M."/>
            <person name="Jiang H."/>
            <person name="Korchina V."/>
            <person name="Kovar C."/>
            <person name="Lara F."/>
            <person name="Lee S."/>
            <person name="Mata R."/>
            <person name="Mathew T."/>
            <person name="Moen C."/>
            <person name="Morales K."/>
            <person name="Munidasa M."/>
            <person name="Nazareth L."/>
            <person name="Ngo R."/>
            <person name="Nguyen L."/>
            <person name="Okwuonu G."/>
            <person name="Ongeri F."/>
            <person name="Patil S."/>
            <person name="Petrosino J."/>
            <person name="Pham C."/>
            <person name="Pham P."/>
            <person name="Pu L.-L."/>
            <person name="Puazo M."/>
            <person name="Raj R."/>
            <person name="Reid J."/>
            <person name="Rouhana J."/>
            <person name="Saada N."/>
            <person name="Shang Y."/>
            <person name="Simmons D."/>
            <person name="Thornton R."/>
            <person name="Warren J."/>
            <person name="Weissenberger G."/>
            <person name="Zhang J."/>
            <person name="Zhang L."/>
            <person name="Zhou C."/>
            <person name="Zhu D."/>
            <person name="Muzny D."/>
            <person name="Worley K."/>
            <person name="Gibbs R."/>
        </authorList>
    </citation>
    <scope>NUCLEOTIDE SEQUENCE [LARGE SCALE GENOMIC DNA]</scope>
    <source>
        <strain evidence="13 14">ATCC 49030</strain>
    </source>
</reference>
<comment type="catalytic activity">
    <reaction evidence="8 9">
        <text>a 6-O-methyl-2'-deoxyguanosine in DNA + L-cysteinyl-[protein] = S-methyl-L-cysteinyl-[protein] + a 2'-deoxyguanosine in DNA</text>
        <dbReference type="Rhea" id="RHEA:24000"/>
        <dbReference type="Rhea" id="RHEA-COMP:10131"/>
        <dbReference type="Rhea" id="RHEA-COMP:10132"/>
        <dbReference type="Rhea" id="RHEA-COMP:11367"/>
        <dbReference type="Rhea" id="RHEA-COMP:11368"/>
        <dbReference type="ChEBI" id="CHEBI:29950"/>
        <dbReference type="ChEBI" id="CHEBI:82612"/>
        <dbReference type="ChEBI" id="CHEBI:85445"/>
        <dbReference type="ChEBI" id="CHEBI:85448"/>
        <dbReference type="EC" id="2.1.1.63"/>
    </reaction>
</comment>
<dbReference type="InterPro" id="IPR001497">
    <property type="entry name" value="MethylDNA_cys_MeTrfase_AS"/>
</dbReference>
<name>D4YJQ0_9MICO</name>